<reference evidence="2" key="1">
    <citation type="submission" date="2020-04" db="EMBL/GenBank/DDBJ databases">
        <authorList>
            <person name="Chiriac C."/>
            <person name="Salcher M."/>
            <person name="Ghai R."/>
            <person name="Kavagutti S V."/>
        </authorList>
    </citation>
    <scope>NUCLEOTIDE SEQUENCE</scope>
</reference>
<feature type="region of interest" description="Disordered" evidence="1">
    <location>
        <begin position="110"/>
        <end position="129"/>
    </location>
</feature>
<evidence type="ECO:0000256" key="1">
    <source>
        <dbReference type="SAM" id="MobiDB-lite"/>
    </source>
</evidence>
<protein>
    <submittedName>
        <fullName evidence="2">Uncharacterized protein</fullName>
    </submittedName>
</protein>
<proteinExistence type="predicted"/>
<accession>A0A6J5LY74</accession>
<gene>
    <name evidence="2" type="ORF">UFOVP338_44</name>
</gene>
<evidence type="ECO:0000313" key="2">
    <source>
        <dbReference type="EMBL" id="CAB4139465.1"/>
    </source>
</evidence>
<organism evidence="2">
    <name type="scientific">uncultured Caudovirales phage</name>
    <dbReference type="NCBI Taxonomy" id="2100421"/>
    <lineage>
        <taxon>Viruses</taxon>
        <taxon>Duplodnaviria</taxon>
        <taxon>Heunggongvirae</taxon>
        <taxon>Uroviricota</taxon>
        <taxon>Caudoviricetes</taxon>
        <taxon>Peduoviridae</taxon>
        <taxon>Maltschvirus</taxon>
        <taxon>Maltschvirus maltsch</taxon>
    </lineage>
</organism>
<sequence length="129" mass="14785">MAIEFFDTSNISDNDAGGLLAYEHYANHRESTASNFESLDAMHNWMQLAVHDPKVTSDFFNGYKNAFEIIGTGWVRMLKNLPTVDHPKNPMPKFHNVFFPNPDTDFKNFKTHPDATQLPNKDANPWTQL</sequence>
<name>A0A6J5LY74_9CAUD</name>
<dbReference type="EMBL" id="LR796351">
    <property type="protein sequence ID" value="CAB4139465.1"/>
    <property type="molecule type" value="Genomic_DNA"/>
</dbReference>